<dbReference type="Pfam" id="PF03616">
    <property type="entry name" value="Glt_symporter"/>
    <property type="match status" value="1"/>
</dbReference>
<dbReference type="Proteomes" id="UP000031671">
    <property type="component" value="Unassembled WGS sequence"/>
</dbReference>
<gene>
    <name evidence="2" type="ORF">JCM19231_1861</name>
</gene>
<dbReference type="InterPro" id="IPR004445">
    <property type="entry name" value="GltS"/>
</dbReference>
<evidence type="ECO:0000313" key="3">
    <source>
        <dbReference type="Proteomes" id="UP000031671"/>
    </source>
</evidence>
<dbReference type="GO" id="GO:0015813">
    <property type="term" value="P:L-glutamate transmembrane transport"/>
    <property type="evidence" value="ECO:0007669"/>
    <property type="project" value="InterPro"/>
</dbReference>
<reference evidence="2 3" key="1">
    <citation type="submission" date="2015-01" db="EMBL/GenBank/DDBJ databases">
        <title>Vibrio sp. C1 JCM 19231 whole genome shotgun sequence.</title>
        <authorList>
            <person name="Sawabe T."/>
            <person name="Meirelles P."/>
            <person name="Feng G."/>
            <person name="Sayaka M."/>
            <person name="Hattori M."/>
            <person name="Ohkuma M."/>
        </authorList>
    </citation>
    <scope>NUCLEOTIDE SEQUENCE [LARGE SCALE GENOMIC DNA]</scope>
    <source>
        <strain evidence="3">JCM 19231</strain>
    </source>
</reference>
<keyword evidence="1" id="KW-0472">Membrane</keyword>
<protein>
    <submittedName>
        <fullName evidence="2">Sodium/glutamate symporter</fullName>
    </submittedName>
</protein>
<keyword evidence="1" id="KW-1133">Transmembrane helix</keyword>
<dbReference type="PANTHER" id="PTHR36178:SF1">
    <property type="entry name" value="SODIUM_GLUTAMATE SYMPORTER"/>
    <property type="match status" value="1"/>
</dbReference>
<keyword evidence="3" id="KW-1185">Reference proteome</keyword>
<sequence length="68" mass="7089">MGRDYEAAVISSGFGGITLGSTATAIVNMTAVTQQHGAAHKAFIIVPLVCGFFIDIANALIINTFITF</sequence>
<dbReference type="GO" id="GO:0015501">
    <property type="term" value="F:glutamate:sodium symporter activity"/>
    <property type="evidence" value="ECO:0007669"/>
    <property type="project" value="InterPro"/>
</dbReference>
<dbReference type="PANTHER" id="PTHR36178">
    <property type="entry name" value="SLR0625 PROTEIN"/>
    <property type="match status" value="1"/>
</dbReference>
<reference evidence="2 3" key="2">
    <citation type="submission" date="2015-01" db="EMBL/GenBank/DDBJ databases">
        <authorList>
            <consortium name="NBRP consortium"/>
            <person name="Sawabe T."/>
            <person name="Meirelles P."/>
            <person name="Feng G."/>
            <person name="Sayaka M."/>
            <person name="Hattori M."/>
            <person name="Ohkuma M."/>
        </authorList>
    </citation>
    <scope>NUCLEOTIDE SEQUENCE [LARGE SCALE GENOMIC DNA]</scope>
    <source>
        <strain evidence="3">JCM 19231</strain>
    </source>
</reference>
<accession>A0A0B8P3H3</accession>
<evidence type="ECO:0000313" key="2">
    <source>
        <dbReference type="EMBL" id="GAM57514.1"/>
    </source>
</evidence>
<dbReference type="AlphaFoldDB" id="A0A0B8P3H3"/>
<proteinExistence type="predicted"/>
<evidence type="ECO:0000256" key="1">
    <source>
        <dbReference type="SAM" id="Phobius"/>
    </source>
</evidence>
<organism evidence="2 3">
    <name type="scientific">Vibrio ishigakensis</name>
    <dbReference type="NCBI Taxonomy" id="1481914"/>
    <lineage>
        <taxon>Bacteria</taxon>
        <taxon>Pseudomonadati</taxon>
        <taxon>Pseudomonadota</taxon>
        <taxon>Gammaproteobacteria</taxon>
        <taxon>Vibrionales</taxon>
        <taxon>Vibrionaceae</taxon>
        <taxon>Vibrio</taxon>
    </lineage>
</organism>
<dbReference type="EMBL" id="BBRZ01000056">
    <property type="protein sequence ID" value="GAM57514.1"/>
    <property type="molecule type" value="Genomic_DNA"/>
</dbReference>
<dbReference type="GO" id="GO:0016020">
    <property type="term" value="C:membrane"/>
    <property type="evidence" value="ECO:0007669"/>
    <property type="project" value="InterPro"/>
</dbReference>
<feature type="transmembrane region" description="Helical" evidence="1">
    <location>
        <begin position="43"/>
        <end position="66"/>
    </location>
</feature>
<keyword evidence="1" id="KW-0812">Transmembrane</keyword>
<comment type="caution">
    <text evidence="2">The sequence shown here is derived from an EMBL/GenBank/DDBJ whole genome shotgun (WGS) entry which is preliminary data.</text>
</comment>
<name>A0A0B8P3H3_9VIBR</name>
<feature type="transmembrane region" description="Helical" evidence="1">
    <location>
        <begin position="12"/>
        <end position="31"/>
    </location>
</feature>